<reference evidence="1 2" key="1">
    <citation type="submission" date="2020-08" db="EMBL/GenBank/DDBJ databases">
        <title>Genomic Encyclopedia of Type Strains, Phase IV (KMG-IV): sequencing the most valuable type-strain genomes for metagenomic binning, comparative biology and taxonomic classification.</title>
        <authorList>
            <person name="Goeker M."/>
        </authorList>
    </citation>
    <scope>NUCLEOTIDE SEQUENCE [LARGE SCALE GENOMIC DNA]</scope>
    <source>
        <strain evidence="1 2">DSM 27939</strain>
    </source>
</reference>
<dbReference type="InterPro" id="IPR003738">
    <property type="entry name" value="SRAP"/>
</dbReference>
<dbReference type="GO" id="GO:0003697">
    <property type="term" value="F:single-stranded DNA binding"/>
    <property type="evidence" value="ECO:0007669"/>
    <property type="project" value="InterPro"/>
</dbReference>
<dbReference type="AlphaFoldDB" id="A0A7W8K0A2"/>
<dbReference type="EMBL" id="JACHFL010000034">
    <property type="protein sequence ID" value="MBB5366280.1"/>
    <property type="molecule type" value="Genomic_DNA"/>
</dbReference>
<evidence type="ECO:0000313" key="1">
    <source>
        <dbReference type="EMBL" id="MBB5366280.1"/>
    </source>
</evidence>
<dbReference type="Proteomes" id="UP000552709">
    <property type="component" value="Unassembled WGS sequence"/>
</dbReference>
<dbReference type="Gene3D" id="3.90.1680.10">
    <property type="entry name" value="SOS response associated peptidase-like"/>
    <property type="match status" value="1"/>
</dbReference>
<evidence type="ECO:0000313" key="2">
    <source>
        <dbReference type="Proteomes" id="UP000552709"/>
    </source>
</evidence>
<proteinExistence type="predicted"/>
<keyword evidence="2" id="KW-1185">Reference proteome</keyword>
<accession>A0A7W8K0A2</accession>
<protein>
    <submittedName>
        <fullName evidence="1">Putative SOS response-associated peptidase YedK</fullName>
    </submittedName>
</protein>
<organism evidence="1 2">
    <name type="scientific">Deinococcus humi</name>
    <dbReference type="NCBI Taxonomy" id="662880"/>
    <lineage>
        <taxon>Bacteria</taxon>
        <taxon>Thermotogati</taxon>
        <taxon>Deinococcota</taxon>
        <taxon>Deinococci</taxon>
        <taxon>Deinococcales</taxon>
        <taxon>Deinococcaceae</taxon>
        <taxon>Deinococcus</taxon>
    </lineage>
</organism>
<dbReference type="SUPFAM" id="SSF143081">
    <property type="entry name" value="BB1717-like"/>
    <property type="match status" value="1"/>
</dbReference>
<sequence length="97" mass="10914">MPRMDGGPGACAYVAGRGQALCDVQRPRGEFGGQLRFREAFQNQRCVIPLAGSWEWSVREGVKIQVRIARRHFELLPVAGLWNCVQTLDRPLKSCMI</sequence>
<gene>
    <name evidence="1" type="ORF">HNQ08_005409</name>
</gene>
<comment type="caution">
    <text evidence="1">The sequence shown here is derived from an EMBL/GenBank/DDBJ whole genome shotgun (WGS) entry which is preliminary data.</text>
</comment>
<dbReference type="InterPro" id="IPR036590">
    <property type="entry name" value="SRAP-like"/>
</dbReference>
<name>A0A7W8K0A2_9DEIO</name>
<dbReference type="Pfam" id="PF02586">
    <property type="entry name" value="SRAP"/>
    <property type="match status" value="1"/>
</dbReference>
<dbReference type="GO" id="GO:0106300">
    <property type="term" value="P:protein-DNA covalent cross-linking repair"/>
    <property type="evidence" value="ECO:0007669"/>
    <property type="project" value="InterPro"/>
</dbReference>